<dbReference type="Proteomes" id="UP000076532">
    <property type="component" value="Unassembled WGS sequence"/>
</dbReference>
<keyword evidence="3" id="KW-1185">Reference proteome</keyword>
<gene>
    <name evidence="2" type="ORF">FIBSPDRAFT_58368</name>
</gene>
<feature type="compositionally biased region" description="Low complexity" evidence="1">
    <location>
        <begin position="81"/>
        <end position="96"/>
    </location>
</feature>
<evidence type="ECO:0000313" key="3">
    <source>
        <dbReference type="Proteomes" id="UP000076532"/>
    </source>
</evidence>
<evidence type="ECO:0000313" key="2">
    <source>
        <dbReference type="EMBL" id="KZP16513.1"/>
    </source>
</evidence>
<dbReference type="EMBL" id="KV417592">
    <property type="protein sequence ID" value="KZP16513.1"/>
    <property type="molecule type" value="Genomic_DNA"/>
</dbReference>
<protein>
    <submittedName>
        <fullName evidence="2">Uncharacterized protein</fullName>
    </submittedName>
</protein>
<proteinExistence type="predicted"/>
<feature type="region of interest" description="Disordered" evidence="1">
    <location>
        <begin position="37"/>
        <end position="108"/>
    </location>
</feature>
<name>A0A166F7C2_9AGAM</name>
<organism evidence="2 3">
    <name type="scientific">Athelia psychrophila</name>
    <dbReference type="NCBI Taxonomy" id="1759441"/>
    <lineage>
        <taxon>Eukaryota</taxon>
        <taxon>Fungi</taxon>
        <taxon>Dikarya</taxon>
        <taxon>Basidiomycota</taxon>
        <taxon>Agaricomycotina</taxon>
        <taxon>Agaricomycetes</taxon>
        <taxon>Agaricomycetidae</taxon>
        <taxon>Atheliales</taxon>
        <taxon>Atheliaceae</taxon>
        <taxon>Athelia</taxon>
    </lineage>
</organism>
<reference evidence="2 3" key="1">
    <citation type="journal article" date="2016" name="Mol. Biol. Evol.">
        <title>Comparative Genomics of Early-Diverging Mushroom-Forming Fungi Provides Insights into the Origins of Lignocellulose Decay Capabilities.</title>
        <authorList>
            <person name="Nagy L.G."/>
            <person name="Riley R."/>
            <person name="Tritt A."/>
            <person name="Adam C."/>
            <person name="Daum C."/>
            <person name="Floudas D."/>
            <person name="Sun H."/>
            <person name="Yadav J.S."/>
            <person name="Pangilinan J."/>
            <person name="Larsson K.H."/>
            <person name="Matsuura K."/>
            <person name="Barry K."/>
            <person name="Labutti K."/>
            <person name="Kuo R."/>
            <person name="Ohm R.A."/>
            <person name="Bhattacharya S.S."/>
            <person name="Shirouzu T."/>
            <person name="Yoshinaga Y."/>
            <person name="Martin F.M."/>
            <person name="Grigoriev I.V."/>
            <person name="Hibbett D.S."/>
        </authorList>
    </citation>
    <scope>NUCLEOTIDE SEQUENCE [LARGE SCALE GENOMIC DNA]</scope>
    <source>
        <strain evidence="2 3">CBS 109695</strain>
    </source>
</reference>
<accession>A0A166F7C2</accession>
<sequence length="108" mass="11540">MRALAQRLTNQPITCSETLENGRNIILGGNLFGGYVNSHVPTQSMNSGPPRSHPSPRPFSLIPFPRTYTREPSSYPLGTCSSSPPSSIIPSKKSSPCRTSPTPCAATP</sequence>
<evidence type="ECO:0000256" key="1">
    <source>
        <dbReference type="SAM" id="MobiDB-lite"/>
    </source>
</evidence>
<dbReference type="AlphaFoldDB" id="A0A166F7C2"/>
<dbReference type="OrthoDB" id="2019572at2759"/>